<comment type="caution">
    <text evidence="1">The sequence shown here is derived from an EMBL/GenBank/DDBJ whole genome shotgun (WGS) entry which is preliminary data.</text>
</comment>
<organism evidence="1">
    <name type="scientific">Thermodesulfobacterium geofontis</name>
    <dbReference type="NCBI Taxonomy" id="1295609"/>
    <lineage>
        <taxon>Bacteria</taxon>
        <taxon>Pseudomonadati</taxon>
        <taxon>Thermodesulfobacteriota</taxon>
        <taxon>Thermodesulfobacteria</taxon>
        <taxon>Thermodesulfobacteriales</taxon>
        <taxon>Thermodesulfobacteriaceae</taxon>
        <taxon>Thermodesulfobacterium</taxon>
    </lineage>
</organism>
<dbReference type="AlphaFoldDB" id="A0A7C4NU78"/>
<reference evidence="1" key="1">
    <citation type="journal article" date="2020" name="mSystems">
        <title>Genome- and Community-Level Interaction Insights into Carbon Utilization and Element Cycling Functions of Hydrothermarchaeota in Hydrothermal Sediment.</title>
        <authorList>
            <person name="Zhou Z."/>
            <person name="Liu Y."/>
            <person name="Xu W."/>
            <person name="Pan J."/>
            <person name="Luo Z.H."/>
            <person name="Li M."/>
        </authorList>
    </citation>
    <scope>NUCLEOTIDE SEQUENCE [LARGE SCALE GENOMIC DNA]</scope>
    <source>
        <strain evidence="1">SpSt-6</strain>
    </source>
</reference>
<dbReference type="InterPro" id="IPR014845">
    <property type="entry name" value="GYD/TTHA1554"/>
</dbReference>
<sequence>MFALLGDYDLAFVLDFPGIKEAMATSVEIAKTTGISFKTLPAITVEEFDELVT</sequence>
<proteinExistence type="predicted"/>
<dbReference type="EMBL" id="DSZN01000061">
    <property type="protein sequence ID" value="HGQ85403.1"/>
    <property type="molecule type" value="Genomic_DNA"/>
</dbReference>
<protein>
    <submittedName>
        <fullName evidence="1">GYD domain-containing protein</fullName>
    </submittedName>
</protein>
<evidence type="ECO:0000313" key="1">
    <source>
        <dbReference type="EMBL" id="HGQ85403.1"/>
    </source>
</evidence>
<name>A0A7C4NU78_9BACT</name>
<gene>
    <name evidence="1" type="ORF">ENT66_03340</name>
</gene>
<accession>A0A7C4NU78</accession>
<dbReference type="Pfam" id="PF08734">
    <property type="entry name" value="GYD"/>
    <property type="match status" value="1"/>
</dbReference>